<dbReference type="GO" id="GO:0016788">
    <property type="term" value="F:hydrolase activity, acting on ester bonds"/>
    <property type="evidence" value="ECO:0007669"/>
    <property type="project" value="InterPro"/>
</dbReference>
<keyword evidence="5" id="KW-1185">Reference proteome</keyword>
<reference evidence="4" key="2">
    <citation type="submission" date="2020-05" db="UniProtKB">
        <authorList>
            <consortium name="EnsemblMetazoa"/>
        </authorList>
    </citation>
    <scope>IDENTIFICATION</scope>
    <source>
        <strain evidence="4">LVP_AGWG</strain>
    </source>
</reference>
<comment type="similarity">
    <text evidence="1 2">Belongs to the AB hydrolase superfamily. Lipase family.</text>
</comment>
<accession>A0A6I8TWA8</accession>
<dbReference type="InParanoid" id="A0A6I8TWA8"/>
<evidence type="ECO:0000259" key="3">
    <source>
        <dbReference type="Pfam" id="PF04083"/>
    </source>
</evidence>
<dbReference type="SUPFAM" id="SSF53474">
    <property type="entry name" value="alpha/beta-Hydrolases"/>
    <property type="match status" value="1"/>
</dbReference>
<evidence type="ECO:0000256" key="2">
    <source>
        <dbReference type="PIRNR" id="PIRNR000862"/>
    </source>
</evidence>
<reference evidence="4 5" key="1">
    <citation type="submission" date="2017-06" db="EMBL/GenBank/DDBJ databases">
        <title>Aedes aegypti genome working group (AGWG) sequencing and assembly.</title>
        <authorList>
            <consortium name="Aedes aegypti Genome Working Group (AGWG)"/>
            <person name="Matthews B.J."/>
        </authorList>
    </citation>
    <scope>NUCLEOTIDE SEQUENCE [LARGE SCALE GENOMIC DNA]</scope>
    <source>
        <strain evidence="4 5">LVP_AGWG</strain>
    </source>
</reference>
<name>A0A6I8TWA8_AEDAE</name>
<dbReference type="OrthoDB" id="9974421at2759"/>
<dbReference type="PIRSF" id="PIRSF000862">
    <property type="entry name" value="Steryl_ester_lip"/>
    <property type="match status" value="1"/>
</dbReference>
<feature type="domain" description="Partial AB-hydrolase lipase" evidence="3">
    <location>
        <begin position="41"/>
        <end position="94"/>
    </location>
</feature>
<dbReference type="Pfam" id="PF04083">
    <property type="entry name" value="Abhydro_lipase"/>
    <property type="match status" value="1"/>
</dbReference>
<dbReference type="InterPro" id="IPR029058">
    <property type="entry name" value="AB_hydrolase_fold"/>
</dbReference>
<sequence>MIRSGGTSNQTVLLLLVLATITFVAGRAVRRTVDNSDRSRTEDYITQYEINTERYRVTTDDGYQLIVYRLLPQVPAQGAVLIQHGIRQSSAGWLNLEKNLPMQLLEAGMEVWLGNSRASPESAGHLTFSNDSSQFWDFSFHEIGFYDLAAMIDAALEISQRKQLHLIAYSEGASAALTLLSERPEYNAKITSVNLLAPAAFMANSQFKLVALLFNKFRFILPMSVDQILINSNQLSKNSRKQLEHYQQLILSGQFRRFDHGPRRNMERYGSRDPPNYDLSKITRPVVLHYGGRDSTVHPKDVEHLSTQLPKETGVQLIEYDLLDHGDFTSRTEAASNVYPMVVEDIVAKSKQIEEVTVAKEALMSE</sequence>
<evidence type="ECO:0000313" key="4">
    <source>
        <dbReference type="EnsemblMetazoa" id="AAEL019842-PA"/>
    </source>
</evidence>
<gene>
    <name evidence="4" type="primary">110678457</name>
</gene>
<evidence type="ECO:0000256" key="1">
    <source>
        <dbReference type="ARBA" id="ARBA00010701"/>
    </source>
</evidence>
<proteinExistence type="inferred from homology"/>
<dbReference type="InterPro" id="IPR006693">
    <property type="entry name" value="AB_hydrolase_lipase"/>
</dbReference>
<protein>
    <recommendedName>
        <fullName evidence="2">Lipase</fullName>
    </recommendedName>
</protein>
<keyword evidence="2" id="KW-0378">Hydrolase</keyword>
<keyword evidence="2" id="KW-0442">Lipid degradation</keyword>
<dbReference type="Gene3D" id="3.40.50.1820">
    <property type="entry name" value="alpha/beta hydrolase"/>
    <property type="match status" value="2"/>
</dbReference>
<dbReference type="GO" id="GO:0016042">
    <property type="term" value="P:lipid catabolic process"/>
    <property type="evidence" value="ECO:0007669"/>
    <property type="project" value="UniProtKB-KW"/>
</dbReference>
<dbReference type="AlphaFoldDB" id="A0A6I8TWA8"/>
<dbReference type="InterPro" id="IPR025483">
    <property type="entry name" value="Lipase_euk"/>
</dbReference>
<dbReference type="EnsemblMetazoa" id="AAEL019842-RA">
    <property type="protein sequence ID" value="AAEL019842-PA"/>
    <property type="gene ID" value="AAEL019842"/>
</dbReference>
<dbReference type="PANTHER" id="PTHR11005">
    <property type="entry name" value="LYSOSOMAL ACID LIPASE-RELATED"/>
    <property type="match status" value="1"/>
</dbReference>
<organism evidence="4 5">
    <name type="scientific">Aedes aegypti</name>
    <name type="common">Yellowfever mosquito</name>
    <name type="synonym">Culex aegypti</name>
    <dbReference type="NCBI Taxonomy" id="7159"/>
    <lineage>
        <taxon>Eukaryota</taxon>
        <taxon>Metazoa</taxon>
        <taxon>Ecdysozoa</taxon>
        <taxon>Arthropoda</taxon>
        <taxon>Hexapoda</taxon>
        <taxon>Insecta</taxon>
        <taxon>Pterygota</taxon>
        <taxon>Neoptera</taxon>
        <taxon>Endopterygota</taxon>
        <taxon>Diptera</taxon>
        <taxon>Nematocera</taxon>
        <taxon>Culicoidea</taxon>
        <taxon>Culicidae</taxon>
        <taxon>Culicinae</taxon>
        <taxon>Aedini</taxon>
        <taxon>Aedes</taxon>
        <taxon>Stegomyia</taxon>
    </lineage>
</organism>
<dbReference type="Proteomes" id="UP000008820">
    <property type="component" value="Chromosome 3"/>
</dbReference>
<evidence type="ECO:0000313" key="5">
    <source>
        <dbReference type="Proteomes" id="UP000008820"/>
    </source>
</evidence>
<keyword evidence="2" id="KW-0443">Lipid metabolism</keyword>